<dbReference type="Proteomes" id="UP000503011">
    <property type="component" value="Chromosome"/>
</dbReference>
<proteinExistence type="predicted"/>
<dbReference type="KEGG" id="psuu:Psuf_066180"/>
<name>A0A6F8YSZ8_9ACTN</name>
<evidence type="ECO:0000313" key="2">
    <source>
        <dbReference type="EMBL" id="BCB89305.1"/>
    </source>
</evidence>
<dbReference type="InterPro" id="IPR000792">
    <property type="entry name" value="Tscrpt_reg_LuxR_C"/>
</dbReference>
<dbReference type="AlphaFoldDB" id="A0A6F8YSZ8"/>
<keyword evidence="3" id="KW-1185">Reference proteome</keyword>
<evidence type="ECO:0000259" key="1">
    <source>
        <dbReference type="SMART" id="SM00421"/>
    </source>
</evidence>
<dbReference type="InterPro" id="IPR036388">
    <property type="entry name" value="WH-like_DNA-bd_sf"/>
</dbReference>
<evidence type="ECO:0000313" key="3">
    <source>
        <dbReference type="Proteomes" id="UP000503011"/>
    </source>
</evidence>
<organism evidence="2 3">
    <name type="scientific">Phytohabitans suffuscus</name>
    <dbReference type="NCBI Taxonomy" id="624315"/>
    <lineage>
        <taxon>Bacteria</taxon>
        <taxon>Bacillati</taxon>
        <taxon>Actinomycetota</taxon>
        <taxon>Actinomycetes</taxon>
        <taxon>Micromonosporales</taxon>
        <taxon>Micromonosporaceae</taxon>
    </lineage>
</organism>
<dbReference type="EMBL" id="AP022871">
    <property type="protein sequence ID" value="BCB89305.1"/>
    <property type="molecule type" value="Genomic_DNA"/>
</dbReference>
<sequence length="104" mass="11336">MRRRGRCSPGAARDLLAAGRTLRASVSASERGPVGGLSKRERSVGELLLDGLTQREIGARLRQKLAASNRAEFVACLWDKVARRWPEGRGLSMFANALAVCDTR</sequence>
<dbReference type="InterPro" id="IPR016032">
    <property type="entry name" value="Sig_transdc_resp-reg_C-effctor"/>
</dbReference>
<dbReference type="SUPFAM" id="SSF46894">
    <property type="entry name" value="C-terminal effector domain of the bipartite response regulators"/>
    <property type="match status" value="1"/>
</dbReference>
<accession>A0A6F8YSZ8</accession>
<dbReference type="GO" id="GO:0003677">
    <property type="term" value="F:DNA binding"/>
    <property type="evidence" value="ECO:0007669"/>
    <property type="project" value="InterPro"/>
</dbReference>
<reference evidence="2 3" key="2">
    <citation type="submission" date="2020-03" db="EMBL/GenBank/DDBJ databases">
        <authorList>
            <person name="Ichikawa N."/>
            <person name="Kimura A."/>
            <person name="Kitahashi Y."/>
            <person name="Uohara A."/>
        </authorList>
    </citation>
    <scope>NUCLEOTIDE SEQUENCE [LARGE SCALE GENOMIC DNA]</scope>
    <source>
        <strain evidence="2 3">NBRC 105367</strain>
    </source>
</reference>
<protein>
    <recommendedName>
        <fullName evidence="1">HTH luxR-type domain-containing protein</fullName>
    </recommendedName>
</protein>
<dbReference type="Gene3D" id="1.10.10.10">
    <property type="entry name" value="Winged helix-like DNA-binding domain superfamily/Winged helix DNA-binding domain"/>
    <property type="match status" value="1"/>
</dbReference>
<dbReference type="SMART" id="SM00421">
    <property type="entry name" value="HTH_LUXR"/>
    <property type="match status" value="1"/>
</dbReference>
<feature type="domain" description="HTH luxR-type" evidence="1">
    <location>
        <begin position="34"/>
        <end position="77"/>
    </location>
</feature>
<reference evidence="2 3" key="1">
    <citation type="submission" date="2020-03" db="EMBL/GenBank/DDBJ databases">
        <title>Whole genome shotgun sequence of Phytohabitans suffuscus NBRC 105367.</title>
        <authorList>
            <person name="Komaki H."/>
            <person name="Tamura T."/>
        </authorList>
    </citation>
    <scope>NUCLEOTIDE SEQUENCE [LARGE SCALE GENOMIC DNA]</scope>
    <source>
        <strain evidence="2 3">NBRC 105367</strain>
    </source>
</reference>
<gene>
    <name evidence="2" type="ORF">Psuf_066180</name>
</gene>
<dbReference type="GO" id="GO:0006355">
    <property type="term" value="P:regulation of DNA-templated transcription"/>
    <property type="evidence" value="ECO:0007669"/>
    <property type="project" value="InterPro"/>
</dbReference>